<dbReference type="Pfam" id="PF07596">
    <property type="entry name" value="SBP_bac_10"/>
    <property type="match status" value="1"/>
</dbReference>
<proteinExistence type="predicted"/>
<dbReference type="RefSeq" id="WP_092047996.1">
    <property type="nucleotide sequence ID" value="NZ_FOQD01000002.1"/>
</dbReference>
<gene>
    <name evidence="3" type="ORF">SAMN05421753_102313</name>
</gene>
<keyword evidence="1" id="KW-1133">Transmembrane helix</keyword>
<dbReference type="InterPro" id="IPR045584">
    <property type="entry name" value="Pilin-like"/>
</dbReference>
<evidence type="ECO:0000259" key="2">
    <source>
        <dbReference type="Pfam" id="PF07596"/>
    </source>
</evidence>
<feature type="domain" description="DUF1559" evidence="2">
    <location>
        <begin position="49"/>
        <end position="327"/>
    </location>
</feature>
<dbReference type="Gene3D" id="3.30.700.10">
    <property type="entry name" value="Glycoprotein, Type 4 Pilin"/>
    <property type="match status" value="1"/>
</dbReference>
<dbReference type="PANTHER" id="PTHR30093:SF2">
    <property type="entry name" value="TYPE II SECRETION SYSTEM PROTEIN H"/>
    <property type="match status" value="1"/>
</dbReference>
<dbReference type="Pfam" id="PF07963">
    <property type="entry name" value="N_methyl"/>
    <property type="match status" value="1"/>
</dbReference>
<keyword evidence="4" id="KW-1185">Reference proteome</keyword>
<dbReference type="Proteomes" id="UP000199518">
    <property type="component" value="Unassembled WGS sequence"/>
</dbReference>
<keyword evidence="1" id="KW-0472">Membrane</keyword>
<evidence type="ECO:0000256" key="1">
    <source>
        <dbReference type="SAM" id="Phobius"/>
    </source>
</evidence>
<dbReference type="SUPFAM" id="SSF54523">
    <property type="entry name" value="Pili subunits"/>
    <property type="match status" value="1"/>
</dbReference>
<organism evidence="3 4">
    <name type="scientific">Planctomicrobium piriforme</name>
    <dbReference type="NCBI Taxonomy" id="1576369"/>
    <lineage>
        <taxon>Bacteria</taxon>
        <taxon>Pseudomonadati</taxon>
        <taxon>Planctomycetota</taxon>
        <taxon>Planctomycetia</taxon>
        <taxon>Planctomycetales</taxon>
        <taxon>Planctomycetaceae</taxon>
        <taxon>Planctomicrobium</taxon>
    </lineage>
</organism>
<dbReference type="InterPro" id="IPR012902">
    <property type="entry name" value="N_methyl_site"/>
</dbReference>
<dbReference type="NCBIfam" id="TIGR04294">
    <property type="entry name" value="pre_pil_HX9DG"/>
    <property type="match status" value="1"/>
</dbReference>
<dbReference type="STRING" id="1576369.SAMN05421753_102313"/>
<dbReference type="AlphaFoldDB" id="A0A1I3CJY6"/>
<dbReference type="InterPro" id="IPR011453">
    <property type="entry name" value="DUF1559"/>
</dbReference>
<evidence type="ECO:0000313" key="3">
    <source>
        <dbReference type="EMBL" id="SFH74812.1"/>
    </source>
</evidence>
<sequence>MADNCLPPHQLDLTGNRPQRSRRGFTLIELLVVIAIIAILIALLLPAVQQAREAARRSQCKNNLKQLGLAMHNYADIYTMFPLPDIGVTFAPRTPTHWDMSWGISLLPQLDQAPLYNKFNQNAPNGVSDAANQAVVSTRLAVYICPTTPRDDLIQGIIEVQDPIATATVNQNFVAAPSDYLLPRSFRDTAFTPAEVYGAFCYSNSAGNLDTSRGGGRLRDITDGLSNTLLLLERSGFPELKKKGNITKLATDSTYPVVVQKHFNGWWASTQNDRVRAWNAEGTTYGAGPCVVNCSNDWGGAYSYHTGGMQVLLADGSVRFLGENLDKRTFRALIGKNDGEVLGEF</sequence>
<protein>
    <submittedName>
        <fullName evidence="3">Prepilin-type N-terminal cleavage/methylation domain-containing protein/prepilin-type processing-associated H-X9-DG domain-containing protein</fullName>
    </submittedName>
</protein>
<dbReference type="PANTHER" id="PTHR30093">
    <property type="entry name" value="GENERAL SECRETION PATHWAY PROTEIN G"/>
    <property type="match status" value="1"/>
</dbReference>
<keyword evidence="1" id="KW-0812">Transmembrane</keyword>
<dbReference type="EMBL" id="FOQD01000002">
    <property type="protein sequence ID" value="SFH74812.1"/>
    <property type="molecule type" value="Genomic_DNA"/>
</dbReference>
<dbReference type="OrthoDB" id="289947at2"/>
<feature type="transmembrane region" description="Helical" evidence="1">
    <location>
        <begin position="27"/>
        <end position="48"/>
    </location>
</feature>
<dbReference type="InterPro" id="IPR027558">
    <property type="entry name" value="Pre_pil_HX9DG_C"/>
</dbReference>
<evidence type="ECO:0000313" key="4">
    <source>
        <dbReference type="Proteomes" id="UP000199518"/>
    </source>
</evidence>
<dbReference type="NCBIfam" id="TIGR02532">
    <property type="entry name" value="IV_pilin_GFxxxE"/>
    <property type="match status" value="1"/>
</dbReference>
<dbReference type="PROSITE" id="PS00409">
    <property type="entry name" value="PROKAR_NTER_METHYL"/>
    <property type="match status" value="1"/>
</dbReference>
<accession>A0A1I3CJY6</accession>
<name>A0A1I3CJY6_9PLAN</name>
<reference evidence="4" key="1">
    <citation type="submission" date="2016-10" db="EMBL/GenBank/DDBJ databases">
        <authorList>
            <person name="Varghese N."/>
            <person name="Submissions S."/>
        </authorList>
    </citation>
    <scope>NUCLEOTIDE SEQUENCE [LARGE SCALE GENOMIC DNA]</scope>
    <source>
        <strain evidence="4">DSM 26348</strain>
    </source>
</reference>